<dbReference type="InterPro" id="IPR003146">
    <property type="entry name" value="M14A_act_pep"/>
</dbReference>
<keyword evidence="2" id="KW-0862">Zinc</keyword>
<evidence type="ECO:0000256" key="1">
    <source>
        <dbReference type="ARBA" id="ARBA00022723"/>
    </source>
</evidence>
<evidence type="ECO:0000313" key="5">
    <source>
        <dbReference type="EMBL" id="KAK3913463.1"/>
    </source>
</evidence>
<comment type="caution">
    <text evidence="5">The sequence shown here is derived from an EMBL/GenBank/DDBJ whole genome shotgun (WGS) entry which is preliminary data.</text>
</comment>
<protein>
    <submittedName>
        <fullName evidence="5">Glutathione S-transferase DHAR1, cytosolic</fullName>
    </submittedName>
</protein>
<name>A0AAE1H2P4_9NEOP</name>
<keyword evidence="1" id="KW-0479">Metal-binding</keyword>
<feature type="domain" description="Carboxypeptidase activation peptide" evidence="4">
    <location>
        <begin position="41"/>
        <end position="103"/>
    </location>
</feature>
<reference evidence="5" key="2">
    <citation type="journal article" date="2023" name="BMC Genomics">
        <title>Pest status, molecular evolution, and epigenetic factors derived from the genome assembly of Frankliniella fusca, a thysanopteran phytovirus vector.</title>
        <authorList>
            <person name="Catto M.A."/>
            <person name="Labadie P.E."/>
            <person name="Jacobson A.L."/>
            <person name="Kennedy G.G."/>
            <person name="Srinivasan R."/>
            <person name="Hunt B.G."/>
        </authorList>
    </citation>
    <scope>NUCLEOTIDE SEQUENCE</scope>
    <source>
        <strain evidence="5">PL_HMW_Pooled</strain>
    </source>
</reference>
<evidence type="ECO:0000256" key="3">
    <source>
        <dbReference type="SAM" id="SignalP"/>
    </source>
</evidence>
<evidence type="ECO:0000259" key="4">
    <source>
        <dbReference type="Pfam" id="PF02244"/>
    </source>
</evidence>
<accession>A0AAE1H2P4</accession>
<keyword evidence="6" id="KW-1185">Reference proteome</keyword>
<feature type="signal peptide" evidence="3">
    <location>
        <begin position="1"/>
        <end position="25"/>
    </location>
</feature>
<evidence type="ECO:0000256" key="2">
    <source>
        <dbReference type="ARBA" id="ARBA00022833"/>
    </source>
</evidence>
<dbReference type="GO" id="GO:0046872">
    <property type="term" value="F:metal ion binding"/>
    <property type="evidence" value="ECO:0007669"/>
    <property type="project" value="UniProtKB-KW"/>
</dbReference>
<sequence length="104" mass="11285">MGQLTRASAFLLAVALAVAVTSATASSSRSYRGYRVLSAVPEHGDLAAELRSMSTWTGVDMWSRRAAPGSPVTLMVAPAAQRRVLQRLEELRVPYTLSEHDAQR</sequence>
<evidence type="ECO:0000313" key="6">
    <source>
        <dbReference type="Proteomes" id="UP001219518"/>
    </source>
</evidence>
<gene>
    <name evidence="5" type="ORF">KUF71_022931</name>
</gene>
<organism evidence="5 6">
    <name type="scientific">Frankliniella fusca</name>
    <dbReference type="NCBI Taxonomy" id="407009"/>
    <lineage>
        <taxon>Eukaryota</taxon>
        <taxon>Metazoa</taxon>
        <taxon>Ecdysozoa</taxon>
        <taxon>Arthropoda</taxon>
        <taxon>Hexapoda</taxon>
        <taxon>Insecta</taxon>
        <taxon>Pterygota</taxon>
        <taxon>Neoptera</taxon>
        <taxon>Paraneoptera</taxon>
        <taxon>Thysanoptera</taxon>
        <taxon>Terebrantia</taxon>
        <taxon>Thripoidea</taxon>
        <taxon>Thripidae</taxon>
        <taxon>Frankliniella</taxon>
    </lineage>
</organism>
<proteinExistence type="predicted"/>
<reference evidence="5" key="1">
    <citation type="submission" date="2021-07" db="EMBL/GenBank/DDBJ databases">
        <authorList>
            <person name="Catto M.A."/>
            <person name="Jacobson A."/>
            <person name="Kennedy G."/>
            <person name="Labadie P."/>
            <person name="Hunt B.G."/>
            <person name="Srinivasan R."/>
        </authorList>
    </citation>
    <scope>NUCLEOTIDE SEQUENCE</scope>
    <source>
        <strain evidence="5">PL_HMW_Pooled</strain>
        <tissue evidence="5">Head</tissue>
    </source>
</reference>
<dbReference type="Gene3D" id="3.30.70.340">
    <property type="entry name" value="Metallocarboxypeptidase-like"/>
    <property type="match status" value="1"/>
</dbReference>
<dbReference type="Proteomes" id="UP001219518">
    <property type="component" value="Unassembled WGS sequence"/>
</dbReference>
<dbReference type="SUPFAM" id="SSF54897">
    <property type="entry name" value="Protease propeptides/inhibitors"/>
    <property type="match status" value="1"/>
</dbReference>
<keyword evidence="3" id="KW-0732">Signal</keyword>
<dbReference type="EMBL" id="JAHWGI010000322">
    <property type="protein sequence ID" value="KAK3913463.1"/>
    <property type="molecule type" value="Genomic_DNA"/>
</dbReference>
<dbReference type="InterPro" id="IPR036990">
    <property type="entry name" value="M14A-like_propep"/>
</dbReference>
<dbReference type="AlphaFoldDB" id="A0AAE1H2P4"/>
<dbReference type="Pfam" id="PF02244">
    <property type="entry name" value="Propep_M14"/>
    <property type="match status" value="1"/>
</dbReference>
<feature type="chain" id="PRO_5042018845" evidence="3">
    <location>
        <begin position="26"/>
        <end position="104"/>
    </location>
</feature>